<feature type="compositionally biased region" description="Basic and acidic residues" evidence="4">
    <location>
        <begin position="5016"/>
        <end position="5041"/>
    </location>
</feature>
<dbReference type="Pfam" id="PF13833">
    <property type="entry name" value="EF-hand_8"/>
    <property type="match status" value="2"/>
</dbReference>
<feature type="domain" description="EF-hand" evidence="5">
    <location>
        <begin position="4395"/>
        <end position="4430"/>
    </location>
</feature>
<feature type="domain" description="EF-hand" evidence="5">
    <location>
        <begin position="4317"/>
        <end position="4352"/>
    </location>
</feature>
<feature type="region of interest" description="Disordered" evidence="4">
    <location>
        <begin position="5004"/>
        <end position="5123"/>
    </location>
</feature>
<proteinExistence type="predicted"/>
<name>A0A0G4HH90_9ALVE</name>
<feature type="domain" description="EF-hand" evidence="5">
    <location>
        <begin position="2658"/>
        <end position="2687"/>
    </location>
</feature>
<feature type="region of interest" description="Disordered" evidence="4">
    <location>
        <begin position="4476"/>
        <end position="4496"/>
    </location>
</feature>
<dbReference type="InterPro" id="IPR011992">
    <property type="entry name" value="EF-hand-dom_pair"/>
</dbReference>
<dbReference type="InterPro" id="IPR002048">
    <property type="entry name" value="EF_hand_dom"/>
</dbReference>
<organism evidence="6">
    <name type="scientific">Chromera velia CCMP2878</name>
    <dbReference type="NCBI Taxonomy" id="1169474"/>
    <lineage>
        <taxon>Eukaryota</taxon>
        <taxon>Sar</taxon>
        <taxon>Alveolata</taxon>
        <taxon>Colpodellida</taxon>
        <taxon>Chromeraceae</taxon>
        <taxon>Chromera</taxon>
    </lineage>
</organism>
<dbReference type="InterPro" id="IPR051581">
    <property type="entry name" value="Ca-bind"/>
</dbReference>
<sequence>MLNAGISLEELLGVPVDNLRKRRAGAVARFREKAARKFKGLMQAFNELDTNGDGVLSRSEMERALDRLRLREEIDVDEIFEELDLDGRQKLTVEDLTGLSSSARASSGDTVMGVKRRGEKVKGDRRLAEQFRKRVIKMHGSLVKAFKVMDLNNSSHIEFAELEIALLRLGFEGGREARALFEEIDEDDSGKISLDELLGVPVDNLKKRRAGAVAKFREKAARKFDGLRAAFKELDTNNDGVLSRGEMDRAIDRLRLRDEVDVEEIFEELDLDGRQKLTVADLLGGRQQSFATSRGDSDFDLDSDQESDRGLNRHGFSSQRIGGSVGLREAPFEKQIGRDGFGRQPTESKISAGDGKKKKQGGASRLVSSFRRLAAKKWGSVVGAFEKMDLSKNKKLTVEELSVALVRLGVDIEARALFEELDHNGDGVVTLHELMGASYETLKGRKAGAVLHFREKAERRFGSLRQALNELDTNGDGELSRREMERALDRLELRDDVSVEEIFQELDLDGSNRLSLLELTGEDFEGDAAKASGNFRVFRDPAWKDSAQGTQRKRDRRGEQLVEAFRDEVIRRWGSLPAAFRRLDRNDNAFLEWREIDSALRKLDVSGVDSRELFEALDVNDNGGISVEELMGVHPDVLTKKRTGAVMKFREAATERFGTLRLALKELDTNGDGVLSRVEVERAVKSLNLQHDIDAEEIFDELDLSTKGKIRLKDLTGEDREGALMDEVRLSARPHQASSSNAGHAARNVSPQVARFRKKAIARWSSLPAAFQKLDLNNDKQLDRAELKIALMRLELETLDEDALFAELDVDRTGTITMSELMGASPQRLRRVQPGAVRVFRKRAEDHWGSMRVAFREIDKNNSGHISRKELDAALDKMGLEGTVGSDELLEELDLNGSGKISLDELLSVVEDDDRVRDGKVKDERKKTEEKRKSGKQLRRFRARAIESWGSLPAAFGKMDLNENRKIDRWELEAAVERLGLRGAVDPEKLFDELDENGSGRVSLSELLGASADALKEGRGHAGAVQRFRRRALEHFSDLHSAFLEMDSNGNGYLDRREVDIAVRRLGLDREVDAESLFQELDLDNSNKIWVHELMGTRRRAEDDSSDEEGSVGRDKIGKRRRDISPAVLDFRQRAMERWGSLPEAFRKMDASGDGLLSRAELSTGLFRLNFDAAAVDRIFKELDVRGDEKIDVRELCGDAPKGSGGNDFVASSSRDKEKARAVQREFRFAAKKKFRSLRNALKELGLDSDGFIRAQDLHTILNRVGIESSHDAAEGKFEPLAKNSKGEASVSSLVGFNVSSETEKDTRALRAALLERFLSLSDAMTMLKRSLTERRGLLAAQKEEHNDAALRAFLLEAHVVPPDCDVGSLFAVPEGKGNPTLEEIGEALEYAGVEMAALLDRDAAEALAEARIRLCIRFPSDALVDRLVLMDVRAEDTRAQPASRVRQFLMDDLALAAEDADLVLEQMVAVASPQSASGAYQKREKMGGRMREDSGDSLEGEGSVAEGNGGGMSQGAALSWANTAALVQHAEARRQIAYEEKRRLVGTLIEKHGDIDGALRQCGVPLKDRLTFTEFSSVVAGKLRVPKSYVQPLFSGTLANIGGDCRGRVTLSDFHRFLEASDVSMDIHKLPPKTRELMVRATLQLLETHGTVGEVLKALQTDDKGRLPKPALLSLLTERAGLTEEVADGAFGWLLEEDGEMVASRDLSALLFLLSADAHGIKGRLPSRAGQRESPVLQLFRQRAKEKFGSLESAFQRLKQRPGAKSGGEESLGFEEFEDAMRTLDLQEIDSRALFDALDVDGSGTRDSLLALRGAILERFFSISEGLQCLQRQVHLKAKRARGVSFVQQDFPSSRLTDTQLRQALEDLGMKSLPSQDLSLLLEEQMGRAGEGEGYVEEKGRGRVQGEKKRSSRDIVARSVELLDLQAALNSVAPVLVKKLAKDAQELLAHLRKQITEAYRDEPLVDQLELLGLTAGCTKPQDAADFLPLLTGRFGLQEDTAKTLFLQAAKVITPVTVRKDDEYAEPYVTRGEFATLLQHSEAVATLREDEKETLLRHLHKHREEVDRETRKAAMPLDTRLTFREFSAFVITTLLLPESLQSLVRPLFSAVLKSADGRVSPDELFSFLNKDTVSLDLFALDPSTREKMKTASQQILAHFKSMDALLNDIHLQVDAEIPKQKLLHALYRLPMTVCDPELLRGAFHWIVGRTGGSVDLREFTALLHALTDHEYDIGLQTRAPRTPQMQKRKMSPEEGALLQNIRAHLLNKYGSLKTAFASLETGTIGGGGNDRMLAREEFIGRVTSLGVSYQKAARCFDVLDLDTDGKATINELHVLLTLTPDIHIVQRARALLLFDKGAFPTVKDAVDSAFFEAARDNRPAVDADEFVELMKVFRFTQEEARRLFSAADTDRDGAVTVEDIVAAVRCPISPRSAATAIQQSHLNGLEASVDVLRHRWGSVQKAFAALEEVNGTGVRGSAHRGEASGAAGGDLFKPAIWLLDERGFSRYAAGLEMKRSELRTLFASLDVFSDGMVNAEEAESLLQGVESQEMEALVRECELEGTRIGFGSGLPPGTFPVAVGRESPDGRRRFHQRVNSFDARVVLSLFHKIVSKHFPSVEIALSALGVPFDQRLSRPEFIAALKTSVVGTDPEFPFWRQEELFNALDRNQQGWVKLQELAVALRDEGGNAAALAAFPQGYGLVRDGRPLTIWSLVDWLRVRMRERYGSVATAFACIDTHNVGQVTMPQFRQAVEALGLMDDESDGLATRIAAVQVHASRRMHIPGAFVPNLSDQIFEAMDTRGVGLLTAEEMQAAMLVDLYSLELTGFIRSEFIQTHGTVQRACDHMAPYYWVAPHRKVTCGEFQKEILRVLPTRDGKAGSKEHDSRFFALMGHVASFLSAVDRDRDGYITPHEFRWALYQYAVETREYEEGFLSNVENLAFELRTRYNSLRDAIWTVDHIYVESPAPNATLGPSRQGSPKKARVLTPDEVRRRAKKIEEGDHSRSSSDEGEGKTRNKKKGGANSRREVGRGDLGILEITVNPETLLSPDEFTAALAALHMPPGLTRYIFRNMDTNHEGKVSLSELRSVLQRAAAGPRTPADPLDIPELLDVLKQTEDAAAKSAGDIGGPASASSKLDPQALMIELREFILSKYENIAACFVDLDMDSDRSLSFMEFDAALRRLGLPGSYSHPLFALLDKSNDGIVTISELWQGIRKASKEAAQALQKPILSRLSQSTLVVIQKLMSEYGSADKLFSLLDLNSSESISEDELQSGARRLWKAAEVEDRKGVVDILTPEVISSVFHEIDVSQDGRIERKELHEIFVEVNAFVEQEKERQRLLAEHKGFGDPSGRLAGMARADNAAMSFTSKLDGCLKPAACSCDSTPLFALRRRILIRNSDMRKPMEILQQFDDNQALPRREFLTLTGRLGGTHSLSYGCCEGPVVFVLLALLARLEKDYLQSHGVGGAGQGQGQAAVASTSPEPAVKVGDLTRCLLATDCELVSQMTDKLLLKGSRQIDFSRLWQMSGLTASAQVDRRGWIEICGAARLPTELVPVADGLFSLLLVESVVPLMNMRDGGRPPPSPPARISLDILERALSLSMRGQVLSLLWDVIDIGVLPTWTDQPGVDPMALRDQFAHPGELHQFMQKRMRLGSNPLRIISLFTLLRGTQAKPPAEVQEQLGKQNPPLYVTGRDLVDASDACFRYAAVLAFQVFFADGFFADQLYVATAEDLFRSLPSASAGALLNATGPSLNAPSLASLRRSLLGCASSRLGQAAANLCNPMYIAQQQEGGNSDGSVVVATADNCVHRLVEAVRELALKQQTAAGPSDALSGAAFGDSTVRLLSDNDFSRDEQPVDWLSVRDALSFCGQLTGRDVALARSLIRNAHVDVGELNSKNLHEALAESAAIGGGESQPWAVVQRSHLGAALARLHFEMDAGEVALLARYLDASNTGSIHLESLRGILEHVHGPVRDLEVPAANRTLAEATMAMSLQGGAALDAQAQAGISEAQLLGDSLHANARTGELPGHATAGLNALRDLCRMVRLRCPSLQSALLRFVFSANPQLKGAVSNVKFEDLKSALPEGIRLDAFKRALVELRVLPPARNAAAKAALGGVDGTEADGPISRLVARAIGFLLGVGPAEAQASVGVRGSPISPSGGSRRALNFSVFADCLNETYSDTLAPLRPLAEKLFDQSLPFKKVVASIDKHAFIKTVRVPLEQQTSTQAQTDGHPMMGGWSVLEVRALSPEGLQLLLQDVNMQMDVSICDGLISSLRSMSGHVETEPAPQQEGAPARSWISVEDFMAELRHLVAQVPLQRQMSDAIQRLFKALDRSENGAIEAEELKRGLMAFGQSVPDEEIVRIHAQADSNGDARIDAAEFQALMAPAVQTAMQQDDAFFSRLRNSFRRGDRNKDGKLTEQEAADALADLMGKPMAKEEVSALFRAADRDGNGTVDADEFCTFLSLSGIEGDILVRHQGSGASHGGQQRGPARRGMQGGSEVSQLCEIARQKIRYSRALSADALIPVILGIPSGFRRLEHVNPLLSTAAMDAEGFAGLGFDPSGLLVGDKGLQRSVATPGLQMELARAAWASMGPNSRDADAGGGCCGCRKGGKRDVDEPLAVSRGSVGGASKASCLVARVSVAACVPKCESGVEGQQLRVSLWNRRERKYMGNSCCFLASKYAQPVAHVAPDGSGVTGGVSGLDAEYWTFTAGSAESLFKAEAAAGTADPDVDICFELALLLRPPGAGPSVPPLLVSAGHALLPLQTALESARRAWETGAGGKGLLAKGGKGRRGSKGVLLEMQAGTPMSPTVYDAAWRSLATASGLPNTIVSELSALFAPPPETKEDIRAAKRREQEAAKAAKREQSLARQKARQEARAAKAKARAKAKAARRNQPGEGERGEVPAETDGEGEGGPEESVAAPVGGAAASRGLSLGPLPPALATPRGPRLFVETAILASLPAAVAAQTGALPPFISVPLSVLEALHVFRAELAEEIRLLQSRSMTAETDVETTAGTSRREEEERRRREEKERKAKAKAEAKAKAKAKAKTKPRGGLFGRKKNQNGAGVEGAEREQNGDATEREEDNDGNMTEAAVTDGEGMAQSQRVTSQTQHPTGNATAFAPPSGALSLQRSWDRAFASPPCVNICLVTFPRIIRSPALLQAFLIGWTHRLAALKTSQRTPETLKAIFKDIAARLWLFVSQSRVPAEVLLAEGGAVAGSCGDFSQDFLVFAQAGAGGPQTQLQLQGALGGKLAKAAVEAKGVGGRPPEGSVDLTAGSERELADWLRKAATEKHMTFRPLEVSEVTVDIMPLAIDLDRDG</sequence>
<feature type="domain" description="EF-hand" evidence="5">
    <location>
        <begin position="846"/>
        <end position="881"/>
    </location>
</feature>
<feature type="domain" description="EF-hand" evidence="5">
    <location>
        <begin position="459"/>
        <end position="494"/>
    </location>
</feature>
<feature type="compositionally biased region" description="Acidic residues" evidence="4">
    <location>
        <begin position="4905"/>
        <end position="4915"/>
    </location>
</feature>
<feature type="region of interest" description="Disordered" evidence="4">
    <location>
        <begin position="291"/>
        <end position="322"/>
    </location>
</feature>
<evidence type="ECO:0000259" key="5">
    <source>
        <dbReference type="PROSITE" id="PS50222"/>
    </source>
</evidence>
<feature type="domain" description="EF-hand" evidence="5">
    <location>
        <begin position="1137"/>
        <end position="1172"/>
    </location>
</feature>
<feature type="domain" description="EF-hand" evidence="5">
    <location>
        <begin position="172"/>
        <end position="207"/>
    </location>
</feature>
<feature type="domain" description="EF-hand" evidence="5">
    <location>
        <begin position="4432"/>
        <end position="4467"/>
    </location>
</feature>
<evidence type="ECO:0000256" key="1">
    <source>
        <dbReference type="ARBA" id="ARBA00022723"/>
    </source>
</evidence>
<feature type="domain" description="EF-hand" evidence="5">
    <location>
        <begin position="222"/>
        <end position="257"/>
    </location>
</feature>
<feature type="domain" description="EF-hand" evidence="5">
    <location>
        <begin position="2307"/>
        <end position="2342"/>
    </location>
</feature>
<feature type="domain" description="EF-hand" evidence="5">
    <location>
        <begin position="1233"/>
        <end position="1268"/>
    </location>
</feature>
<feature type="domain" description="EF-hand" evidence="5">
    <location>
        <begin position="2395"/>
        <end position="2430"/>
    </location>
</feature>
<dbReference type="PROSITE" id="PS50222">
    <property type="entry name" value="EF_HAND_2"/>
    <property type="match status" value="25"/>
</dbReference>
<dbReference type="Gene3D" id="1.10.238.10">
    <property type="entry name" value="EF-hand"/>
    <property type="match status" value="19"/>
</dbReference>
<dbReference type="EMBL" id="CDMZ01002704">
    <property type="protein sequence ID" value="CEM43514.1"/>
    <property type="molecule type" value="Genomic_DNA"/>
</dbReference>
<feature type="compositionally biased region" description="Basic and acidic residues" evidence="4">
    <location>
        <begin position="4851"/>
        <end position="4878"/>
    </location>
</feature>
<keyword evidence="1" id="KW-0479">Metal-binding</keyword>
<feature type="domain" description="EF-hand" evidence="5">
    <location>
        <begin position="1034"/>
        <end position="1069"/>
    </location>
</feature>
<feature type="compositionally biased region" description="Basic and acidic residues" evidence="4">
    <location>
        <begin position="2985"/>
        <end position="3013"/>
    </location>
</feature>
<dbReference type="Pfam" id="PF13499">
    <property type="entry name" value="EF-hand_7"/>
    <property type="match status" value="8"/>
</dbReference>
<dbReference type="GO" id="GO:0005509">
    <property type="term" value="F:calcium ion binding"/>
    <property type="evidence" value="ECO:0007669"/>
    <property type="project" value="InterPro"/>
</dbReference>
<dbReference type="PROSITE" id="PS00018">
    <property type="entry name" value="EF_HAND_1"/>
    <property type="match status" value="22"/>
</dbReference>
<keyword evidence="3" id="KW-0106">Calcium</keyword>
<keyword evidence="2" id="KW-0677">Repeat</keyword>
<evidence type="ECO:0000256" key="3">
    <source>
        <dbReference type="ARBA" id="ARBA00022837"/>
    </source>
</evidence>
<feature type="domain" description="EF-hand" evidence="5">
    <location>
        <begin position="3065"/>
        <end position="3094"/>
    </location>
</feature>
<protein>
    <recommendedName>
        <fullName evidence="5">EF-hand domain-containing protein</fullName>
    </recommendedName>
</protein>
<feature type="compositionally biased region" description="Basic residues" evidence="4">
    <location>
        <begin position="5042"/>
        <end position="5061"/>
    </location>
</feature>
<feature type="domain" description="EF-hand" evidence="5">
    <location>
        <begin position="2888"/>
        <end position="2923"/>
    </location>
</feature>
<feature type="domain" description="EF-hand" evidence="5">
    <location>
        <begin position="655"/>
        <end position="690"/>
    </location>
</feature>
<evidence type="ECO:0000256" key="4">
    <source>
        <dbReference type="SAM" id="MobiDB-lite"/>
    </source>
</evidence>
<evidence type="ECO:0000256" key="2">
    <source>
        <dbReference type="ARBA" id="ARBA00022737"/>
    </source>
</evidence>
<feature type="compositionally biased region" description="Basic and acidic residues" evidence="4">
    <location>
        <begin position="1482"/>
        <end position="1495"/>
    </location>
</feature>
<evidence type="ECO:0000313" key="6">
    <source>
        <dbReference type="EMBL" id="CEM43514.1"/>
    </source>
</evidence>
<feature type="domain" description="EF-hand" evidence="5">
    <location>
        <begin position="36"/>
        <end position="71"/>
    </location>
</feature>
<feature type="region of interest" description="Disordered" evidence="4">
    <location>
        <begin position="4851"/>
        <end position="4923"/>
    </location>
</feature>
<feature type="compositionally biased region" description="Polar residues" evidence="4">
    <location>
        <begin position="5004"/>
        <end position="5015"/>
    </location>
</feature>
<feature type="domain" description="EF-hand" evidence="5">
    <location>
        <begin position="3293"/>
        <end position="3328"/>
    </location>
</feature>
<feature type="region of interest" description="Disordered" evidence="4">
    <location>
        <begin position="336"/>
        <end position="364"/>
    </location>
</feature>
<dbReference type="PANTHER" id="PTHR34524">
    <property type="entry name" value="CALCYPHOSIN"/>
    <property type="match status" value="1"/>
</dbReference>
<feature type="region of interest" description="Disordered" evidence="4">
    <location>
        <begin position="1477"/>
        <end position="1510"/>
    </location>
</feature>
<feature type="domain" description="EF-hand" evidence="5">
    <location>
        <begin position="409"/>
        <end position="444"/>
    </location>
</feature>
<dbReference type="InterPro" id="IPR018247">
    <property type="entry name" value="EF_Hand_1_Ca_BS"/>
</dbReference>
<accession>A0A0G4HH90</accession>
<feature type="domain" description="EF-hand" evidence="5">
    <location>
        <begin position="605"/>
        <end position="640"/>
    </location>
</feature>
<gene>
    <name evidence="6" type="ORF">Cvel_6858</name>
</gene>
<dbReference type="FunFam" id="1.10.238.10:FF:000003">
    <property type="entry name" value="Calmodulin A"/>
    <property type="match status" value="1"/>
</dbReference>
<dbReference type="VEuPathDB" id="CryptoDB:Cvel_6858"/>
<reference evidence="6" key="1">
    <citation type="submission" date="2014-11" db="EMBL/GenBank/DDBJ databases">
        <authorList>
            <person name="Otto D Thomas"/>
            <person name="Naeem Raeece"/>
        </authorList>
    </citation>
    <scope>NUCLEOTIDE SEQUENCE</scope>
</reference>
<dbReference type="SUPFAM" id="SSF47473">
    <property type="entry name" value="EF-hand"/>
    <property type="match status" value="12"/>
</dbReference>
<feature type="domain" description="EF-hand" evidence="5">
    <location>
        <begin position="887"/>
        <end position="916"/>
    </location>
</feature>
<feature type="domain" description="EF-hand" evidence="5">
    <location>
        <begin position="3150"/>
        <end position="3185"/>
    </location>
</feature>
<dbReference type="Pfam" id="PF13202">
    <property type="entry name" value="EF-hand_5"/>
    <property type="match status" value="6"/>
</dbReference>
<feature type="region of interest" description="Disordered" evidence="4">
    <location>
        <begin position="2966"/>
        <end position="3027"/>
    </location>
</feature>
<dbReference type="SMART" id="SM00054">
    <property type="entry name" value="EFh"/>
    <property type="match status" value="40"/>
</dbReference>
<dbReference type="CDD" id="cd00051">
    <property type="entry name" value="EFh"/>
    <property type="match status" value="7"/>
</dbReference>
<feature type="domain" description="EF-hand" evidence="5">
    <location>
        <begin position="762"/>
        <end position="797"/>
    </location>
</feature>
<feature type="domain" description="EF-hand" evidence="5">
    <location>
        <begin position="4353"/>
        <end position="4388"/>
    </location>
</feature>
<feature type="compositionally biased region" description="Polar residues" evidence="4">
    <location>
        <begin position="5101"/>
        <end position="5117"/>
    </location>
</feature>
<feature type="compositionally biased region" description="Basic and acidic residues" evidence="4">
    <location>
        <begin position="5069"/>
        <end position="5079"/>
    </location>
</feature>
<feature type="compositionally biased region" description="Basic residues" evidence="4">
    <location>
        <begin position="4879"/>
        <end position="4891"/>
    </location>
</feature>
<feature type="domain" description="EF-hand" evidence="5">
    <location>
        <begin position="982"/>
        <end position="1017"/>
    </location>
</feature>
<dbReference type="PANTHER" id="PTHR34524:SF6">
    <property type="entry name" value="CALCYPHOSINE LIKE"/>
    <property type="match status" value="1"/>
</dbReference>